<dbReference type="SUPFAM" id="SSF53448">
    <property type="entry name" value="Nucleotide-diphospho-sugar transferases"/>
    <property type="match status" value="1"/>
</dbReference>
<name>A0A934IDT1_9MICO</name>
<accession>A0A934IDT1</accession>
<feature type="domain" description="Glycosyltransferase 2-like" evidence="4">
    <location>
        <begin position="10"/>
        <end position="176"/>
    </location>
</feature>
<evidence type="ECO:0000313" key="5">
    <source>
        <dbReference type="EMBL" id="MBI9116153.1"/>
    </source>
</evidence>
<dbReference type="GO" id="GO:0004582">
    <property type="term" value="F:dolichyl-phosphate beta-D-mannosyltransferase activity"/>
    <property type="evidence" value="ECO:0007669"/>
    <property type="project" value="InterPro"/>
</dbReference>
<comment type="caution">
    <text evidence="5">The sequence shown here is derived from an EMBL/GenBank/DDBJ whole genome shotgun (WGS) entry which is preliminary data.</text>
</comment>
<proteinExistence type="inferred from homology"/>
<sequence>MDAPAQRVLVIIPTYDERTTLPLTLTGLRTAAPDVDVLVVDDNSPDGTGDVADSLAATDPHVHVMHRTAKDGLGAAYLAGFDWALDRGYDVIFEMDADGSHRPEDFPALLAAFDATPAPDLVLGSRWVPGGAVVNWPRHRELLSRGGNTYVRLALGLRFGDATGGFRGYRARALRAVDLDDVASQGYCFQVDMAWRVDQAGGRVVEVPITFVERTAGESKMSRQIVQEALWKVTAWGITRRWHALRGVRTTPRTAPLRGSS</sequence>
<dbReference type="InterPro" id="IPR029044">
    <property type="entry name" value="Nucleotide-diphossugar_trans"/>
</dbReference>
<dbReference type="CDD" id="cd06442">
    <property type="entry name" value="DPM1_like"/>
    <property type="match status" value="1"/>
</dbReference>
<dbReference type="PANTHER" id="PTHR43398:SF1">
    <property type="entry name" value="DOLICHOL-PHOSPHATE MANNOSYLTRANSFERASE SUBUNIT 1"/>
    <property type="match status" value="1"/>
</dbReference>
<evidence type="ECO:0000256" key="3">
    <source>
        <dbReference type="ARBA" id="ARBA00022679"/>
    </source>
</evidence>
<reference evidence="5" key="1">
    <citation type="submission" date="2020-12" db="EMBL/GenBank/DDBJ databases">
        <title>Sanguibacter suaedae sp. nov., isolated from Suaeda aralocaspica.</title>
        <authorList>
            <person name="Ma Q."/>
        </authorList>
    </citation>
    <scope>NUCLEOTIDE SEQUENCE</scope>
    <source>
        <strain evidence="5">YZGR15</strain>
    </source>
</reference>
<dbReference type="PANTHER" id="PTHR43398">
    <property type="entry name" value="DOLICHOL-PHOSPHATE MANNOSYLTRANSFERASE SUBUNIT 1"/>
    <property type="match status" value="1"/>
</dbReference>
<evidence type="ECO:0000259" key="4">
    <source>
        <dbReference type="Pfam" id="PF00535"/>
    </source>
</evidence>
<dbReference type="Pfam" id="PF00535">
    <property type="entry name" value="Glycos_transf_2"/>
    <property type="match status" value="1"/>
</dbReference>
<dbReference type="GO" id="GO:0009247">
    <property type="term" value="P:glycolipid biosynthetic process"/>
    <property type="evidence" value="ECO:0007669"/>
    <property type="project" value="TreeGrafter"/>
</dbReference>
<dbReference type="AlphaFoldDB" id="A0A934IDT1"/>
<keyword evidence="2" id="KW-0328">Glycosyltransferase</keyword>
<keyword evidence="6" id="KW-1185">Reference proteome</keyword>
<gene>
    <name evidence="5" type="ORF">JAV76_14145</name>
</gene>
<dbReference type="Proteomes" id="UP000602087">
    <property type="component" value="Unassembled WGS sequence"/>
</dbReference>
<dbReference type="RefSeq" id="WP_198734723.1">
    <property type="nucleotide sequence ID" value="NZ_JAEINH010000018.1"/>
</dbReference>
<keyword evidence="3" id="KW-0808">Transferase</keyword>
<protein>
    <submittedName>
        <fullName evidence="5">Polyprenol monophosphomannose synthase</fullName>
    </submittedName>
</protein>
<evidence type="ECO:0000256" key="2">
    <source>
        <dbReference type="ARBA" id="ARBA00022676"/>
    </source>
</evidence>
<evidence type="ECO:0000313" key="6">
    <source>
        <dbReference type="Proteomes" id="UP000602087"/>
    </source>
</evidence>
<dbReference type="InterPro" id="IPR001173">
    <property type="entry name" value="Glyco_trans_2-like"/>
</dbReference>
<dbReference type="EMBL" id="JAEINH010000018">
    <property type="protein sequence ID" value="MBI9116153.1"/>
    <property type="molecule type" value="Genomic_DNA"/>
</dbReference>
<dbReference type="InterPro" id="IPR039528">
    <property type="entry name" value="DPM1-like"/>
</dbReference>
<organism evidence="5 6">
    <name type="scientific">Sanguibacter suaedae</name>
    <dbReference type="NCBI Taxonomy" id="2795737"/>
    <lineage>
        <taxon>Bacteria</taxon>
        <taxon>Bacillati</taxon>
        <taxon>Actinomycetota</taxon>
        <taxon>Actinomycetes</taxon>
        <taxon>Micrococcales</taxon>
        <taxon>Sanguibacteraceae</taxon>
        <taxon>Sanguibacter</taxon>
    </lineage>
</organism>
<comment type="similarity">
    <text evidence="1">Belongs to the glycosyltransferase 2 family.</text>
</comment>
<evidence type="ECO:0000256" key="1">
    <source>
        <dbReference type="ARBA" id="ARBA00006739"/>
    </source>
</evidence>
<dbReference type="FunFam" id="3.90.550.10:FF:000122">
    <property type="entry name" value="Dolichol-phosphate mannosyltransferase subunit 1"/>
    <property type="match status" value="1"/>
</dbReference>
<dbReference type="Gene3D" id="3.90.550.10">
    <property type="entry name" value="Spore Coat Polysaccharide Biosynthesis Protein SpsA, Chain A"/>
    <property type="match status" value="1"/>
</dbReference>
<dbReference type="GO" id="GO:0016020">
    <property type="term" value="C:membrane"/>
    <property type="evidence" value="ECO:0007669"/>
    <property type="project" value="GOC"/>
</dbReference>